<evidence type="ECO:0000313" key="1">
    <source>
        <dbReference type="EMBL" id="KAK2192845.1"/>
    </source>
</evidence>
<gene>
    <name evidence="1" type="ORF">NP493_21g02007</name>
</gene>
<protein>
    <submittedName>
        <fullName evidence="1">Uncharacterized protein</fullName>
    </submittedName>
</protein>
<dbReference type="InterPro" id="IPR036610">
    <property type="entry name" value="PEBP-like_sf"/>
</dbReference>
<dbReference type="EMBL" id="JAODUO010000021">
    <property type="protein sequence ID" value="KAK2192845.1"/>
    <property type="molecule type" value="Genomic_DNA"/>
</dbReference>
<dbReference type="SUPFAM" id="SSF49777">
    <property type="entry name" value="PEBP-like"/>
    <property type="match status" value="1"/>
</dbReference>
<dbReference type="PROSITE" id="PS01220">
    <property type="entry name" value="PBP"/>
    <property type="match status" value="1"/>
</dbReference>
<organism evidence="1 2">
    <name type="scientific">Ridgeia piscesae</name>
    <name type="common">Tubeworm</name>
    <dbReference type="NCBI Taxonomy" id="27915"/>
    <lineage>
        <taxon>Eukaryota</taxon>
        <taxon>Metazoa</taxon>
        <taxon>Spiralia</taxon>
        <taxon>Lophotrochozoa</taxon>
        <taxon>Annelida</taxon>
        <taxon>Polychaeta</taxon>
        <taxon>Sedentaria</taxon>
        <taxon>Canalipalpata</taxon>
        <taxon>Sabellida</taxon>
        <taxon>Siboglinidae</taxon>
        <taxon>Ridgeia</taxon>
    </lineage>
</organism>
<accession>A0AAD9PDM3</accession>
<dbReference type="InterPro" id="IPR001858">
    <property type="entry name" value="Phosphatidylethanolamine-bd_CS"/>
</dbReference>
<comment type="caution">
    <text evidence="1">The sequence shown here is derived from an EMBL/GenBank/DDBJ whole genome shotgun (WGS) entry which is preliminary data.</text>
</comment>
<evidence type="ECO:0000313" key="2">
    <source>
        <dbReference type="Proteomes" id="UP001209878"/>
    </source>
</evidence>
<dbReference type="AlphaFoldDB" id="A0AAD9PDM3"/>
<name>A0AAD9PDM3_RIDPI</name>
<dbReference type="Proteomes" id="UP001209878">
    <property type="component" value="Unassembled WGS sequence"/>
</dbReference>
<dbReference type="Gene3D" id="3.90.280.10">
    <property type="entry name" value="PEBP-like"/>
    <property type="match status" value="1"/>
</dbReference>
<sequence>MLCNRIDDTLPCKANRLRVSTRQGALVCGDDVSTTQLHNMPNVQQPNNVALTPVGPTVGALYVLVVVDPDAPNRNIPIYRYWNHGIFADITPKM</sequence>
<reference evidence="1" key="1">
    <citation type="journal article" date="2023" name="Mol. Biol. Evol.">
        <title>Third-Generation Sequencing Reveals the Adaptive Role of the Epigenome in Three Deep-Sea Polychaetes.</title>
        <authorList>
            <person name="Perez M."/>
            <person name="Aroh O."/>
            <person name="Sun Y."/>
            <person name="Lan Y."/>
            <person name="Juniper S.K."/>
            <person name="Young C.R."/>
            <person name="Angers B."/>
            <person name="Qian P.Y."/>
        </authorList>
    </citation>
    <scope>NUCLEOTIDE SEQUENCE</scope>
    <source>
        <strain evidence="1">R07B-5</strain>
    </source>
</reference>
<keyword evidence="2" id="KW-1185">Reference proteome</keyword>
<proteinExistence type="predicted"/>